<dbReference type="OrthoDB" id="5868739at2759"/>
<reference evidence="2 3" key="2">
    <citation type="submission" date="2018-11" db="EMBL/GenBank/DDBJ databases">
        <authorList>
            <consortium name="Pathogen Informatics"/>
        </authorList>
    </citation>
    <scope>NUCLEOTIDE SEQUENCE [LARGE SCALE GENOMIC DNA]</scope>
</reference>
<dbReference type="AlphaFoldDB" id="A0A0N5CX85"/>
<dbReference type="WBParaSite" id="TCLT_0000499701-mRNA-1">
    <property type="protein sequence ID" value="TCLT_0000499701-mRNA-1"/>
    <property type="gene ID" value="TCLT_0000499701"/>
</dbReference>
<dbReference type="Proteomes" id="UP000276776">
    <property type="component" value="Unassembled WGS sequence"/>
</dbReference>
<evidence type="ECO:0000313" key="2">
    <source>
        <dbReference type="EMBL" id="VDN02179.1"/>
    </source>
</evidence>
<protein>
    <submittedName>
        <fullName evidence="2 4">Uncharacterized protein</fullName>
    </submittedName>
</protein>
<dbReference type="EMBL" id="UYYF01004314">
    <property type="protein sequence ID" value="VDN02179.1"/>
    <property type="molecule type" value="Genomic_DNA"/>
</dbReference>
<keyword evidence="3" id="KW-1185">Reference proteome</keyword>
<evidence type="ECO:0000313" key="3">
    <source>
        <dbReference type="Proteomes" id="UP000276776"/>
    </source>
</evidence>
<proteinExistence type="predicted"/>
<sequence>MSNTALFGLRSGMSGMSSATPTDFDRSGNGPLANSTPKAESPTSHPTTNFEEKAIVRFDFRL</sequence>
<accession>A0A0N5CX85</accession>
<feature type="region of interest" description="Disordered" evidence="1">
    <location>
        <begin position="1"/>
        <end position="52"/>
    </location>
</feature>
<gene>
    <name evidence="2" type="ORF">TCLT_LOCUS4986</name>
</gene>
<reference evidence="4" key="1">
    <citation type="submission" date="2017-02" db="UniProtKB">
        <authorList>
            <consortium name="WormBaseParasite"/>
        </authorList>
    </citation>
    <scope>IDENTIFICATION</scope>
</reference>
<name>A0A0N5CX85_THECL</name>
<evidence type="ECO:0000313" key="4">
    <source>
        <dbReference type="WBParaSite" id="TCLT_0000499701-mRNA-1"/>
    </source>
</evidence>
<organism evidence="4">
    <name type="scientific">Thelazia callipaeda</name>
    <name type="common">Oriental eyeworm</name>
    <name type="synonym">Parasitic nematode</name>
    <dbReference type="NCBI Taxonomy" id="103827"/>
    <lineage>
        <taxon>Eukaryota</taxon>
        <taxon>Metazoa</taxon>
        <taxon>Ecdysozoa</taxon>
        <taxon>Nematoda</taxon>
        <taxon>Chromadorea</taxon>
        <taxon>Rhabditida</taxon>
        <taxon>Spirurina</taxon>
        <taxon>Spiruromorpha</taxon>
        <taxon>Thelazioidea</taxon>
        <taxon>Thelaziidae</taxon>
        <taxon>Thelazia</taxon>
    </lineage>
</organism>
<feature type="compositionally biased region" description="Polar residues" evidence="1">
    <location>
        <begin position="32"/>
        <end position="49"/>
    </location>
</feature>
<evidence type="ECO:0000256" key="1">
    <source>
        <dbReference type="SAM" id="MobiDB-lite"/>
    </source>
</evidence>